<feature type="compositionally biased region" description="Polar residues" evidence="12">
    <location>
        <begin position="183"/>
        <end position="196"/>
    </location>
</feature>
<dbReference type="EC" id="2.1.1.37" evidence="2"/>
<dbReference type="InterPro" id="IPR000313">
    <property type="entry name" value="PWWP_dom"/>
</dbReference>
<keyword evidence="8" id="KW-0863">Zinc-finger</keyword>
<protein>
    <recommendedName>
        <fullName evidence="2">DNA (cytosine-5-)-methyltransferase</fullName>
        <ecNumber evidence="2">2.1.1.37</ecNumber>
    </recommendedName>
</protein>
<feature type="region of interest" description="Disordered" evidence="12">
    <location>
        <begin position="446"/>
        <end position="467"/>
    </location>
</feature>
<feature type="compositionally biased region" description="Basic residues" evidence="12">
    <location>
        <begin position="1270"/>
        <end position="1279"/>
    </location>
</feature>
<feature type="region of interest" description="Disordered" evidence="12">
    <location>
        <begin position="145"/>
        <end position="196"/>
    </location>
</feature>
<dbReference type="EMBL" id="UYJE01003035">
    <property type="protein sequence ID" value="VDI15947.1"/>
    <property type="molecule type" value="Genomic_DNA"/>
</dbReference>
<organism evidence="15 16">
    <name type="scientific">Mytilus galloprovincialis</name>
    <name type="common">Mediterranean mussel</name>
    <dbReference type="NCBI Taxonomy" id="29158"/>
    <lineage>
        <taxon>Eukaryota</taxon>
        <taxon>Metazoa</taxon>
        <taxon>Spiralia</taxon>
        <taxon>Lophotrochozoa</taxon>
        <taxon>Mollusca</taxon>
        <taxon>Bivalvia</taxon>
        <taxon>Autobranchia</taxon>
        <taxon>Pteriomorphia</taxon>
        <taxon>Mytilida</taxon>
        <taxon>Mytiloidea</taxon>
        <taxon>Mytilidae</taxon>
        <taxon>Mytilinae</taxon>
        <taxon>Mytilus</taxon>
    </lineage>
</organism>
<feature type="compositionally biased region" description="Polar residues" evidence="12">
    <location>
        <begin position="160"/>
        <end position="175"/>
    </location>
</feature>
<dbReference type="SUPFAM" id="SSF57903">
    <property type="entry name" value="FYVE/PHD zinc finger"/>
    <property type="match status" value="1"/>
</dbReference>
<evidence type="ECO:0000256" key="12">
    <source>
        <dbReference type="SAM" id="MobiDB-lite"/>
    </source>
</evidence>
<dbReference type="OrthoDB" id="641149at2759"/>
<dbReference type="Gene3D" id="2.30.30.140">
    <property type="match status" value="1"/>
</dbReference>
<feature type="compositionally biased region" description="Basic and acidic residues" evidence="12">
    <location>
        <begin position="455"/>
        <end position="467"/>
    </location>
</feature>
<keyword evidence="5 11" id="KW-0808">Transferase</keyword>
<sequence>MVQMCGNKIDDEDEIKESPLVGLESEQEQDVIKGNTSVREISVQTEETSPNLLYIASRLSTDDMGLYQSILSKDPVLPEVLMDGDDIQEEKKTRSIQESEHGENNSTYRVDDMSPKGIIYLPKGSYDQMPSLDEEPFTQRLFHRIPLRKTAPRGRAHVIQRTTSRTAQSNSNANQETKHKSSETSGENSLPSCSSFLNVDPQKGESSFNNLESTVEVHDKISKQSWCRQKVRNGIDEISNTLTDNDVSSSLNSAAVIREYKKIISNRKTNILSSCSLSIGTTSTVNTQDITDKSFVSNTEVCQGLEEQKRCMEERNNNSSYHVNSDIVKQDIPNIALPSLEIVVASNTEESSPMIALSSLETEVVSNTEESSPMISLSSLETEVASNTEESSPRIAFSSLETEVVSNSEESSPMIALSTLEIVVASNTDESSPMTALSSLETEVVSNTEESSEFDTERAENQDNVSCHEERTENLSNVSCNLNNKIVENDLHVRDVLEDAKEMTDETVTEEPEVQKVVPSLSASVKTVKSKSVNQLWKKQHNVNNKKELINVESKIKKNVKGKSVNQLWKKQHNDKNKKALINVESKIKKNMNTDNSETVYKNTNLIAGSPIETGKEGIEKSSNGSNNAMLGGVASYKRWQHENLLKKKSFVSPKENCNNNDKTCGKNGDNSIAIQNPNKKPCYTFDQKEDSGQNRNKQDKFKKCGQNQGDVFSKGGSDDMKGSENNNASSALHTHLNSMSPILELQEPDVSLDNNCFKSLLPPLLRPTVTVEAEVHISMREMEKFQQKENSSVQGLHSDLSQSQTKPIQELLEPLDISDIVGTSGINSTPEKMKKGEIKKQNRKKPRMVNKGKEITRTRYIRSCAPTVFYKKGKKKLGTGEKLDTQFANNLSKNDQLNKYFMEQEFGKVENHESLTNNDITEHTMEGITDVNHSSQKITTISAPPPVSGRIIRKNCIIMKRKRSKEEKISSPEPPLKLRKLSSDENDACVNDCSDEQVKTVPLDQILGYDKNEERNAFLEENESENKDTERSEILSPKTSLVEVYNEDKHGKEKDINKDVYWNHGATSEVDGIVELQVDEGDNIESGIGSDSDCNNRDGRDLNGEPDCVNVLGNNNNIEGQISTYGLDTQVDNIMKITVEDQESVDFEESRNVMNTGFKNSQNYDSLSECSSLSNENQVEMNSERYNDVNLQTADIEEMTDFIAGRIKEKAAKKHMKFEKIGRGTAGWEDSLRQKPKKTEIFQVNPAPQKLQSKDAHKSASGNTELKERNKKNKRGRPRLHEKPSGDHEIDPTLEIRTDHKSSDDPNFGQVVWGKLGRQRWWPAIVVEGYMVLRKQAEPGHSWLFWFGDHKITEVSRERIVPFVANFIRMYEGKTIGNLFKHGVEEAIKVCAERCNYTDSTNQLLDWASKGFLEENTSSPLDSNVFLPSKEKPLSDFVLEAISELRSTMRRIVDDSEDENDDLKLRGQGDALDEVKSKKRKLEEICISCNDITQEVVHQHPLFVGGLCRECKQEMIESFFAVGEDGTGMFCIVCSSGGKLFVCEESECNNVYCLECIRLFVGEDHVEKIKQADPWKCFLCHPYSLETHGYLMPKTDWMRNILRLYNTGYQVQEQDLSYLLVGEKKKLRVLSLFDGIGTGKVILDSLGLDVEVYYTSEIDQDSLLVTSFHYGDTVTPIGDVTKLTEEKLKEISPIDLVIGGSPCNDLSLANPVRKGFSDFSSTALLFFDYFRILRYVQNLSDGRHVFWLYENVASMRREYSDVISRFLQCQPALWDAKYFSAQARPRYFWGNIPGMYSTPDLSDIKLTADLDDILSNKCNRKATVKIIRTVTTRQNSLKQGTNDAFFPVTMNGKDDIIWISELERVFGFPDHYTDVGNIPVTKRRQMIGRAWSIPVVKKILNTLTDFFAVKNVEESSKV</sequence>
<evidence type="ECO:0000313" key="15">
    <source>
        <dbReference type="EMBL" id="VDI15947.1"/>
    </source>
</evidence>
<evidence type="ECO:0000256" key="9">
    <source>
        <dbReference type="ARBA" id="ARBA00022833"/>
    </source>
</evidence>
<evidence type="ECO:0000256" key="7">
    <source>
        <dbReference type="ARBA" id="ARBA00022723"/>
    </source>
</evidence>
<proteinExistence type="inferred from homology"/>
<dbReference type="InterPro" id="IPR050390">
    <property type="entry name" value="C5-Methyltransferase"/>
</dbReference>
<dbReference type="InterPro" id="IPR040552">
    <property type="entry name" value="DNMT3_ADD_GATA1-like"/>
</dbReference>
<evidence type="ECO:0000256" key="5">
    <source>
        <dbReference type="ARBA" id="ARBA00022679"/>
    </source>
</evidence>
<feature type="active site" evidence="11">
    <location>
        <position position="1704"/>
    </location>
</feature>
<dbReference type="InterPro" id="IPR013083">
    <property type="entry name" value="Znf_RING/FYVE/PHD"/>
</dbReference>
<dbReference type="CDD" id="cd11725">
    <property type="entry name" value="ADDz_Dnmt3"/>
    <property type="match status" value="1"/>
</dbReference>
<comment type="caution">
    <text evidence="15">The sequence shown here is derived from an EMBL/GenBank/DDBJ whole genome shotgun (WGS) entry which is preliminary data.</text>
</comment>
<feature type="compositionally biased region" description="Basic and acidic residues" evidence="12">
    <location>
        <begin position="832"/>
        <end position="841"/>
    </location>
</feature>
<feature type="region of interest" description="Disordered" evidence="12">
    <location>
        <begin position="1228"/>
        <end position="1305"/>
    </location>
</feature>
<dbReference type="InterPro" id="IPR018117">
    <property type="entry name" value="C5_DNA_meth_AS"/>
</dbReference>
<keyword evidence="9" id="KW-0862">Zinc</keyword>
<evidence type="ECO:0000256" key="3">
    <source>
        <dbReference type="ARBA" id="ARBA00022491"/>
    </source>
</evidence>
<feature type="compositionally biased region" description="Basic and acidic residues" evidence="12">
    <location>
        <begin position="1280"/>
        <end position="1305"/>
    </location>
</feature>
<evidence type="ECO:0000256" key="10">
    <source>
        <dbReference type="ARBA" id="ARBA00023242"/>
    </source>
</evidence>
<evidence type="ECO:0000259" key="13">
    <source>
        <dbReference type="PROSITE" id="PS50812"/>
    </source>
</evidence>
<dbReference type="PROSITE" id="PS51533">
    <property type="entry name" value="ADD"/>
    <property type="match status" value="1"/>
</dbReference>
<feature type="domain" description="PHD-type" evidence="14">
    <location>
        <begin position="1475"/>
        <end position="1611"/>
    </location>
</feature>
<evidence type="ECO:0000256" key="6">
    <source>
        <dbReference type="ARBA" id="ARBA00022691"/>
    </source>
</evidence>
<dbReference type="InterPro" id="IPR049554">
    <property type="entry name" value="DNMT3_ADD_PHD"/>
</dbReference>
<keyword evidence="6 11" id="KW-0949">S-adenosyl-L-methionine</keyword>
<dbReference type="SMART" id="SM00293">
    <property type="entry name" value="PWWP"/>
    <property type="match status" value="1"/>
</dbReference>
<dbReference type="PANTHER" id="PTHR23068">
    <property type="entry name" value="DNA CYTOSINE-5- -METHYLTRANSFERASE 3-RELATED"/>
    <property type="match status" value="1"/>
</dbReference>
<dbReference type="GO" id="GO:0010468">
    <property type="term" value="P:regulation of gene expression"/>
    <property type="evidence" value="ECO:0007669"/>
    <property type="project" value="UniProtKB-ARBA"/>
</dbReference>
<dbReference type="GO" id="GO:0032259">
    <property type="term" value="P:methylation"/>
    <property type="evidence" value="ECO:0007669"/>
    <property type="project" value="UniProtKB-KW"/>
</dbReference>
<dbReference type="GO" id="GO:0003886">
    <property type="term" value="F:DNA (cytosine-5-)-methyltransferase activity"/>
    <property type="evidence" value="ECO:0007669"/>
    <property type="project" value="UniProtKB-EC"/>
</dbReference>
<evidence type="ECO:0000256" key="11">
    <source>
        <dbReference type="PROSITE-ProRule" id="PRU01016"/>
    </source>
</evidence>
<evidence type="ECO:0000259" key="14">
    <source>
        <dbReference type="PROSITE" id="PS51533"/>
    </source>
</evidence>
<dbReference type="PROSITE" id="PS51679">
    <property type="entry name" value="SAM_MT_C5"/>
    <property type="match status" value="1"/>
</dbReference>
<dbReference type="PANTHER" id="PTHR23068:SF25">
    <property type="entry name" value="DNA (CYTOSINE-5)-METHYLTRANSFERASE DRM2"/>
    <property type="match status" value="1"/>
</dbReference>
<keyword evidence="3" id="KW-0678">Repressor</keyword>
<dbReference type="Pfam" id="PF17980">
    <property type="entry name" value="ADD_DNMT3"/>
    <property type="match status" value="1"/>
</dbReference>
<dbReference type="PROSITE" id="PS00094">
    <property type="entry name" value="C5_MTASE_1"/>
    <property type="match status" value="1"/>
</dbReference>
<dbReference type="GO" id="GO:0005634">
    <property type="term" value="C:nucleus"/>
    <property type="evidence" value="ECO:0007669"/>
    <property type="project" value="UniProtKB-SubCell"/>
</dbReference>
<comment type="subcellular location">
    <subcellularLocation>
        <location evidence="1">Nucleus</location>
    </subcellularLocation>
</comment>
<dbReference type="InterPro" id="IPR029063">
    <property type="entry name" value="SAM-dependent_MTases_sf"/>
</dbReference>
<dbReference type="Proteomes" id="UP000596742">
    <property type="component" value="Unassembled WGS sequence"/>
</dbReference>
<feature type="compositionally biased region" description="Basic and acidic residues" evidence="12">
    <location>
        <begin position="687"/>
        <end position="703"/>
    </location>
</feature>
<keyword evidence="16" id="KW-1185">Reference proteome</keyword>
<feature type="compositionally biased region" description="Polar residues" evidence="12">
    <location>
        <begin position="656"/>
        <end position="679"/>
    </location>
</feature>
<feature type="compositionally biased region" description="Basic residues" evidence="12">
    <location>
        <begin position="145"/>
        <end position="158"/>
    </location>
</feature>
<dbReference type="CDD" id="cd05835">
    <property type="entry name" value="PWWP_DNMT3"/>
    <property type="match status" value="1"/>
</dbReference>
<reference evidence="15" key="1">
    <citation type="submission" date="2018-11" db="EMBL/GenBank/DDBJ databases">
        <authorList>
            <person name="Alioto T."/>
            <person name="Alioto T."/>
        </authorList>
    </citation>
    <scope>NUCLEOTIDE SEQUENCE</scope>
</reference>
<evidence type="ECO:0000313" key="16">
    <source>
        <dbReference type="Proteomes" id="UP000596742"/>
    </source>
</evidence>
<feature type="domain" description="PWWP" evidence="13">
    <location>
        <begin position="1309"/>
        <end position="1367"/>
    </location>
</feature>
<keyword evidence="4 11" id="KW-0489">Methyltransferase</keyword>
<evidence type="ECO:0000256" key="4">
    <source>
        <dbReference type="ARBA" id="ARBA00022603"/>
    </source>
</evidence>
<name>A0A8B6D6K3_MYTGA</name>
<comment type="similarity">
    <text evidence="11">Belongs to the class I-like SAM-binding methyltransferase superfamily. C5-methyltransferase family.</text>
</comment>
<dbReference type="InterPro" id="IPR001525">
    <property type="entry name" value="C5_MeTfrase"/>
</dbReference>
<keyword evidence="7" id="KW-0479">Metal-binding</keyword>
<keyword evidence="10" id="KW-0539">Nucleus</keyword>
<dbReference type="PROSITE" id="PS50812">
    <property type="entry name" value="PWWP"/>
    <property type="match status" value="1"/>
</dbReference>
<dbReference type="SUPFAM" id="SSF63748">
    <property type="entry name" value="Tudor/PWWP/MBT"/>
    <property type="match status" value="1"/>
</dbReference>
<evidence type="ECO:0000256" key="2">
    <source>
        <dbReference type="ARBA" id="ARBA00011975"/>
    </source>
</evidence>
<dbReference type="Pfam" id="PF00855">
    <property type="entry name" value="PWWP"/>
    <property type="match status" value="1"/>
</dbReference>
<dbReference type="GO" id="GO:0008270">
    <property type="term" value="F:zinc ion binding"/>
    <property type="evidence" value="ECO:0007669"/>
    <property type="project" value="UniProtKB-KW"/>
</dbReference>
<accession>A0A8B6D6K3</accession>
<dbReference type="SUPFAM" id="SSF53335">
    <property type="entry name" value="S-adenosyl-L-methionine-dependent methyltransferases"/>
    <property type="match status" value="1"/>
</dbReference>
<dbReference type="Gene3D" id="3.40.50.150">
    <property type="entry name" value="Vaccinia Virus protein VP39"/>
    <property type="match status" value="1"/>
</dbReference>
<evidence type="ECO:0000256" key="1">
    <source>
        <dbReference type="ARBA" id="ARBA00004123"/>
    </source>
</evidence>
<feature type="region of interest" description="Disordered" evidence="12">
    <location>
        <begin position="656"/>
        <end position="730"/>
    </location>
</feature>
<dbReference type="InterPro" id="IPR011011">
    <property type="entry name" value="Znf_FYVE_PHD"/>
</dbReference>
<feature type="region of interest" description="Disordered" evidence="12">
    <location>
        <begin position="90"/>
        <end position="111"/>
    </location>
</feature>
<dbReference type="Pfam" id="PF21255">
    <property type="entry name" value="DNMT3_ADD_GATA1-like"/>
    <property type="match status" value="1"/>
</dbReference>
<gene>
    <name evidence="15" type="ORF">MGAL_10B047994</name>
</gene>
<evidence type="ECO:0000256" key="8">
    <source>
        <dbReference type="ARBA" id="ARBA00022771"/>
    </source>
</evidence>
<dbReference type="Gene3D" id="3.30.40.10">
    <property type="entry name" value="Zinc/RING finger domain, C3HC4 (zinc finger)"/>
    <property type="match status" value="1"/>
</dbReference>
<feature type="region of interest" description="Disordered" evidence="12">
    <location>
        <begin position="823"/>
        <end position="849"/>
    </location>
</feature>
<feature type="compositionally biased region" description="Basic and acidic residues" evidence="12">
    <location>
        <begin position="1231"/>
        <end position="1241"/>
    </location>
</feature>
<dbReference type="InterPro" id="IPR025766">
    <property type="entry name" value="ADD"/>
</dbReference>